<dbReference type="PANTHER" id="PTHR35811">
    <property type="entry name" value="SLR1870 PROTEIN"/>
    <property type="match status" value="1"/>
</dbReference>
<organism evidence="2 3">
    <name type="scientific">Thalassobacterium maritimum</name>
    <dbReference type="NCBI Taxonomy" id="3041265"/>
    <lineage>
        <taxon>Bacteria</taxon>
        <taxon>Pseudomonadati</taxon>
        <taxon>Verrucomicrobiota</taxon>
        <taxon>Opitutia</taxon>
        <taxon>Puniceicoccales</taxon>
        <taxon>Coraliomargaritaceae</taxon>
        <taxon>Thalassobacterium</taxon>
    </lineage>
</organism>
<dbReference type="CDD" id="cd10146">
    <property type="entry name" value="LabA_like_C"/>
    <property type="match status" value="1"/>
</dbReference>
<feature type="domain" description="HTH OST-type" evidence="1">
    <location>
        <begin position="54"/>
        <end position="128"/>
    </location>
</feature>
<protein>
    <submittedName>
        <fullName evidence="2">OST-HTH/LOTUS domain-containing protein</fullName>
    </submittedName>
</protein>
<dbReference type="RefSeq" id="WP_308949317.1">
    <property type="nucleotide sequence ID" value="NZ_JARXHW010000011.1"/>
</dbReference>
<evidence type="ECO:0000313" key="2">
    <source>
        <dbReference type="EMBL" id="MDQ8207181.1"/>
    </source>
</evidence>
<reference evidence="2 3" key="1">
    <citation type="submission" date="2023-04" db="EMBL/GenBank/DDBJ databases">
        <title>A novel bacteria isolated from coastal sediment.</title>
        <authorList>
            <person name="Liu X.-J."/>
            <person name="Du Z.-J."/>
        </authorList>
    </citation>
    <scope>NUCLEOTIDE SEQUENCE [LARGE SCALE GENOMIC DNA]</scope>
    <source>
        <strain evidence="2 3">SDUM461003</strain>
    </source>
</reference>
<dbReference type="InterPro" id="IPR025605">
    <property type="entry name" value="OST-HTH/LOTUS_dom"/>
</dbReference>
<dbReference type="InterPro" id="IPR041966">
    <property type="entry name" value="LOTUS-like"/>
</dbReference>
<dbReference type="EMBL" id="JARXHW010000011">
    <property type="protein sequence ID" value="MDQ8207181.1"/>
    <property type="molecule type" value="Genomic_DNA"/>
</dbReference>
<dbReference type="Pfam" id="PF12872">
    <property type="entry name" value="OST-HTH"/>
    <property type="match status" value="1"/>
</dbReference>
<sequence>MRLREESKQVFGFGGKNTPGPFISSCTKFFYLEEAEAGAAQAQLKADSVEQLKQNTKLMNILRSAVKAAENDEGWARLGPVGSYITNQGPFDHRTYGFKKLSDLFRAIDLFQVRENKTANQVVVEVKLGKGAPKKKAAKKKVAKKYAKKAGA</sequence>
<proteinExistence type="predicted"/>
<dbReference type="PANTHER" id="PTHR35811:SF1">
    <property type="entry name" value="HTH OST-TYPE DOMAIN-CONTAINING PROTEIN"/>
    <property type="match status" value="1"/>
</dbReference>
<comment type="caution">
    <text evidence="2">The sequence shown here is derived from an EMBL/GenBank/DDBJ whole genome shotgun (WGS) entry which is preliminary data.</text>
</comment>
<accession>A0ABU1ASP4</accession>
<gene>
    <name evidence="2" type="ORF">QEH52_06660</name>
</gene>
<evidence type="ECO:0000259" key="1">
    <source>
        <dbReference type="PROSITE" id="PS51644"/>
    </source>
</evidence>
<dbReference type="Proteomes" id="UP001225316">
    <property type="component" value="Unassembled WGS sequence"/>
</dbReference>
<dbReference type="Gene3D" id="3.30.420.610">
    <property type="entry name" value="LOTUS domain-like"/>
    <property type="match status" value="1"/>
</dbReference>
<evidence type="ECO:0000313" key="3">
    <source>
        <dbReference type="Proteomes" id="UP001225316"/>
    </source>
</evidence>
<name>A0ABU1ASP4_9BACT</name>
<keyword evidence="3" id="KW-1185">Reference proteome</keyword>
<dbReference type="PROSITE" id="PS51644">
    <property type="entry name" value="HTH_OST"/>
    <property type="match status" value="1"/>
</dbReference>